<reference evidence="2" key="1">
    <citation type="journal article" date="2014" name="Int. J. Syst. Evol. Microbiol.">
        <title>Complete genome sequence of Corynebacterium casei LMG S-19264T (=DSM 44701T), isolated from a smear-ripened cheese.</title>
        <authorList>
            <consortium name="US DOE Joint Genome Institute (JGI-PGF)"/>
            <person name="Walter F."/>
            <person name="Albersmeier A."/>
            <person name="Kalinowski J."/>
            <person name="Ruckert C."/>
        </authorList>
    </citation>
    <scope>NUCLEOTIDE SEQUENCE</scope>
    <source>
        <strain evidence="2">CGMCC 4.7679</strain>
    </source>
</reference>
<gene>
    <name evidence="2" type="ORF">GCM10017566_34720</name>
</gene>
<name>A0A8H9MBT9_9PSEU</name>
<keyword evidence="3" id="KW-1185">Reference proteome</keyword>
<protein>
    <submittedName>
        <fullName evidence="2">Uncharacterized protein</fullName>
    </submittedName>
</protein>
<accession>A0A8H9MBT9</accession>
<evidence type="ECO:0000256" key="1">
    <source>
        <dbReference type="SAM" id="MobiDB-lite"/>
    </source>
</evidence>
<dbReference type="EMBL" id="BNAV01000004">
    <property type="protein sequence ID" value="GHF58422.1"/>
    <property type="molecule type" value="Genomic_DNA"/>
</dbReference>
<sequence length="108" mass="11735">MVEFMDSIPAARAAAQAHHHGPVRTVPRSAVPAVTDPRAAQVRRYESGQLVWRVQCGDMINRERCVTVLVQDDQVVLVGPPGETARLTAGQLGQLRAALNEAAKLTER</sequence>
<comment type="caution">
    <text evidence="2">The sequence shown here is derived from an EMBL/GenBank/DDBJ whole genome shotgun (WGS) entry which is preliminary data.</text>
</comment>
<organism evidence="2 3">
    <name type="scientific">Amycolatopsis bartoniae</name>
    <dbReference type="NCBI Taxonomy" id="941986"/>
    <lineage>
        <taxon>Bacteria</taxon>
        <taxon>Bacillati</taxon>
        <taxon>Actinomycetota</taxon>
        <taxon>Actinomycetes</taxon>
        <taxon>Pseudonocardiales</taxon>
        <taxon>Pseudonocardiaceae</taxon>
        <taxon>Amycolatopsis</taxon>
    </lineage>
</organism>
<proteinExistence type="predicted"/>
<reference evidence="2" key="2">
    <citation type="submission" date="2020-09" db="EMBL/GenBank/DDBJ databases">
        <authorList>
            <person name="Sun Q."/>
            <person name="Zhou Y."/>
        </authorList>
    </citation>
    <scope>NUCLEOTIDE SEQUENCE</scope>
    <source>
        <strain evidence="2">CGMCC 4.7679</strain>
    </source>
</reference>
<evidence type="ECO:0000313" key="3">
    <source>
        <dbReference type="Proteomes" id="UP000658656"/>
    </source>
</evidence>
<evidence type="ECO:0000313" key="2">
    <source>
        <dbReference type="EMBL" id="GHF58422.1"/>
    </source>
</evidence>
<dbReference type="Proteomes" id="UP000658656">
    <property type="component" value="Unassembled WGS sequence"/>
</dbReference>
<dbReference type="AlphaFoldDB" id="A0A8H9MBT9"/>
<feature type="region of interest" description="Disordered" evidence="1">
    <location>
        <begin position="13"/>
        <end position="37"/>
    </location>
</feature>